<dbReference type="AlphaFoldDB" id="A0A2H0UA35"/>
<gene>
    <name evidence="2" type="ORF">COU19_01605</name>
</gene>
<evidence type="ECO:0000313" key="2">
    <source>
        <dbReference type="EMBL" id="PIR83269.1"/>
    </source>
</evidence>
<comment type="caution">
    <text evidence="2">The sequence shown here is derived from an EMBL/GenBank/DDBJ whole genome shotgun (WGS) entry which is preliminary data.</text>
</comment>
<protein>
    <submittedName>
        <fullName evidence="2">Uncharacterized protein</fullName>
    </submittedName>
</protein>
<feature type="transmembrane region" description="Helical" evidence="1">
    <location>
        <begin position="15"/>
        <end position="34"/>
    </location>
</feature>
<keyword evidence="1" id="KW-0472">Membrane</keyword>
<keyword evidence="1" id="KW-0812">Transmembrane</keyword>
<proteinExistence type="predicted"/>
<dbReference type="EMBL" id="PFBL01000011">
    <property type="protein sequence ID" value="PIR83269.1"/>
    <property type="molecule type" value="Genomic_DNA"/>
</dbReference>
<keyword evidence="1" id="KW-1133">Transmembrane helix</keyword>
<evidence type="ECO:0000313" key="3">
    <source>
        <dbReference type="Proteomes" id="UP000230179"/>
    </source>
</evidence>
<accession>A0A2H0UA35</accession>
<feature type="transmembrane region" description="Helical" evidence="1">
    <location>
        <begin position="54"/>
        <end position="75"/>
    </location>
</feature>
<sequence>MYILASGPRPQNEEVVIMMTFLWISTALYFAVQLGKFLYRLRGSQVKVLKVRDFVAGTVELGLLCYAPTAMWAIGHGIMSTATGPSTYVSMGFIAILLECVILGGAALLWYNHYSLYQASCHRDDSVVYEAEVRTAQ</sequence>
<organism evidence="2 3">
    <name type="scientific">Candidatus Kaiserbacteria bacterium CG10_big_fil_rev_8_21_14_0_10_56_12</name>
    <dbReference type="NCBI Taxonomy" id="1974611"/>
    <lineage>
        <taxon>Bacteria</taxon>
        <taxon>Candidatus Kaiseribacteriota</taxon>
    </lineage>
</organism>
<feature type="transmembrane region" description="Helical" evidence="1">
    <location>
        <begin position="87"/>
        <end position="111"/>
    </location>
</feature>
<evidence type="ECO:0000256" key="1">
    <source>
        <dbReference type="SAM" id="Phobius"/>
    </source>
</evidence>
<reference evidence="3" key="1">
    <citation type="submission" date="2017-09" db="EMBL/GenBank/DDBJ databases">
        <title>Depth-based differentiation of microbial function through sediment-hosted aquifers and enrichment of novel symbionts in the deep terrestrial subsurface.</title>
        <authorList>
            <person name="Probst A.J."/>
            <person name="Ladd B."/>
            <person name="Jarett J.K."/>
            <person name="Geller-Mcgrath D.E."/>
            <person name="Sieber C.M.K."/>
            <person name="Emerson J.B."/>
            <person name="Anantharaman K."/>
            <person name="Thomas B.C."/>
            <person name="Malmstrom R."/>
            <person name="Stieglmeier M."/>
            <person name="Klingl A."/>
            <person name="Woyke T."/>
            <person name="Ryan C.M."/>
            <person name="Banfield J.F."/>
        </authorList>
    </citation>
    <scope>NUCLEOTIDE SEQUENCE [LARGE SCALE GENOMIC DNA]</scope>
</reference>
<dbReference type="Proteomes" id="UP000230179">
    <property type="component" value="Unassembled WGS sequence"/>
</dbReference>
<name>A0A2H0UA35_9BACT</name>